<comment type="catalytic activity">
    <reaction evidence="9">
        <text>L-aspartate + H(+) = beta-alanine + CO2</text>
        <dbReference type="Rhea" id="RHEA:19497"/>
        <dbReference type="ChEBI" id="CHEBI:15378"/>
        <dbReference type="ChEBI" id="CHEBI:16526"/>
        <dbReference type="ChEBI" id="CHEBI:29991"/>
        <dbReference type="ChEBI" id="CHEBI:57966"/>
        <dbReference type="EC" id="4.1.1.11"/>
    </reaction>
</comment>
<keyword evidence="2 9" id="KW-0566">Pantothenate biosynthesis</keyword>
<dbReference type="SUPFAM" id="SSF50692">
    <property type="entry name" value="ADC-like"/>
    <property type="match status" value="1"/>
</dbReference>
<dbReference type="GO" id="GO:0015940">
    <property type="term" value="P:pantothenate biosynthetic process"/>
    <property type="evidence" value="ECO:0007669"/>
    <property type="project" value="UniProtKB-UniRule"/>
</dbReference>
<feature type="binding site" evidence="9 11">
    <location>
        <position position="57"/>
    </location>
    <ligand>
        <name>substrate</name>
    </ligand>
</feature>
<evidence type="ECO:0000256" key="6">
    <source>
        <dbReference type="ARBA" id="ARBA00023239"/>
    </source>
</evidence>
<evidence type="ECO:0000256" key="2">
    <source>
        <dbReference type="ARBA" id="ARBA00022655"/>
    </source>
</evidence>
<feature type="modified residue" description="Pyruvic acid (Ser)" evidence="9 12">
    <location>
        <position position="25"/>
    </location>
</feature>
<dbReference type="STRING" id="1817863.A2Y62_06715"/>
<dbReference type="AlphaFoldDB" id="A0A1F5VNC4"/>
<keyword evidence="6 9" id="KW-0456">Lyase</keyword>
<comment type="cofactor">
    <cofactor evidence="9 10">
        <name>pyruvate</name>
        <dbReference type="ChEBI" id="CHEBI:15361"/>
    </cofactor>
    <text evidence="9 10">Binds 1 pyruvoyl group covalently per subunit.</text>
</comment>
<evidence type="ECO:0000313" key="14">
    <source>
        <dbReference type="EMBL" id="OGF64521.1"/>
    </source>
</evidence>
<dbReference type="GO" id="GO:0005829">
    <property type="term" value="C:cytosol"/>
    <property type="evidence" value="ECO:0007669"/>
    <property type="project" value="TreeGrafter"/>
</dbReference>
<keyword evidence="5 9" id="KW-0865">Zymogen</keyword>
<dbReference type="GO" id="GO:0004068">
    <property type="term" value="F:aspartate 1-decarboxylase activity"/>
    <property type="evidence" value="ECO:0007669"/>
    <property type="project" value="UniProtKB-UniRule"/>
</dbReference>
<reference evidence="14 15" key="1">
    <citation type="journal article" date="2016" name="Nat. Commun.">
        <title>Thousands of microbial genomes shed light on interconnected biogeochemical processes in an aquifer system.</title>
        <authorList>
            <person name="Anantharaman K."/>
            <person name="Brown C.T."/>
            <person name="Hug L.A."/>
            <person name="Sharon I."/>
            <person name="Castelle C.J."/>
            <person name="Probst A.J."/>
            <person name="Thomas B.C."/>
            <person name="Singh A."/>
            <person name="Wilkins M.J."/>
            <person name="Karaoz U."/>
            <person name="Brodie E.L."/>
            <person name="Williams K.H."/>
            <person name="Hubbard S.S."/>
            <person name="Banfield J.F."/>
        </authorList>
    </citation>
    <scope>NUCLEOTIDE SEQUENCE [LARGE SCALE GENOMIC DNA]</scope>
</reference>
<organism evidence="14 15">
    <name type="scientific">Candidatus Fischerbacteria bacterium RBG_13_37_8</name>
    <dbReference type="NCBI Taxonomy" id="1817863"/>
    <lineage>
        <taxon>Bacteria</taxon>
        <taxon>Candidatus Fischeribacteriota</taxon>
    </lineage>
</organism>
<evidence type="ECO:0000256" key="1">
    <source>
        <dbReference type="ARBA" id="ARBA00022490"/>
    </source>
</evidence>
<dbReference type="EC" id="4.1.1.11" evidence="9"/>
<dbReference type="PIRSF" id="PIRSF006246">
    <property type="entry name" value="Asp_decarbox"/>
    <property type="match status" value="1"/>
</dbReference>
<keyword evidence="3 9" id="KW-0210">Decarboxylase</keyword>
<keyword evidence="7 9" id="KW-0704">Schiff base</keyword>
<evidence type="ECO:0000256" key="5">
    <source>
        <dbReference type="ARBA" id="ARBA00023145"/>
    </source>
</evidence>
<comment type="pathway">
    <text evidence="9">Cofactor biosynthesis; (R)-pantothenate biosynthesis; beta-alanine from L-aspartate: step 1/1.</text>
</comment>
<feature type="active site" description="Schiff-base intermediate with substrate; via pyruvic acid" evidence="9 10">
    <location>
        <position position="25"/>
    </location>
</feature>
<dbReference type="Gene3D" id="2.40.40.20">
    <property type="match status" value="1"/>
</dbReference>
<dbReference type="UniPathway" id="UPA00028">
    <property type="reaction ID" value="UER00002"/>
</dbReference>
<name>A0A1F5VNC4_9BACT</name>
<evidence type="ECO:0000313" key="15">
    <source>
        <dbReference type="Proteomes" id="UP000178943"/>
    </source>
</evidence>
<comment type="similarity">
    <text evidence="9">Belongs to the PanD family.</text>
</comment>
<keyword evidence="4 9" id="KW-0068">Autocatalytic cleavage</keyword>
<dbReference type="NCBIfam" id="TIGR00223">
    <property type="entry name" value="panD"/>
    <property type="match status" value="1"/>
</dbReference>
<dbReference type="GO" id="GO:0006523">
    <property type="term" value="P:alanine biosynthetic process"/>
    <property type="evidence" value="ECO:0007669"/>
    <property type="project" value="InterPro"/>
</dbReference>
<dbReference type="PANTHER" id="PTHR21012">
    <property type="entry name" value="ASPARTATE 1-DECARBOXYLASE"/>
    <property type="match status" value="1"/>
</dbReference>
<keyword evidence="8 9" id="KW-0670">Pyruvate</keyword>
<dbReference type="EMBL" id="MFGW01000136">
    <property type="protein sequence ID" value="OGF64521.1"/>
    <property type="molecule type" value="Genomic_DNA"/>
</dbReference>
<gene>
    <name evidence="9" type="primary">panD</name>
    <name evidence="14" type="ORF">A2Y62_06715</name>
</gene>
<comment type="PTM">
    <text evidence="9 12">Is synthesized initially as an inactive proenzyme, which is activated by self-cleavage at a specific serine bond to produce a beta-subunit with a hydroxyl group at its C-terminus and an alpha-subunit with a pyruvoyl group at its N-terminus.</text>
</comment>
<evidence type="ECO:0000256" key="7">
    <source>
        <dbReference type="ARBA" id="ARBA00023270"/>
    </source>
</evidence>
<evidence type="ECO:0000256" key="12">
    <source>
        <dbReference type="PIRSR" id="PIRSR006246-3"/>
    </source>
</evidence>
<accession>A0A1F5VNC4</accession>
<evidence type="ECO:0000256" key="3">
    <source>
        <dbReference type="ARBA" id="ARBA00022793"/>
    </source>
</evidence>
<sequence length="134" mass="15006">MFIEMLKSKLHNATVTDTKLEYSGSLSIDRHVMQEANIYAYEKIDVYNINNGQRFTTYAIPAEKGVVCVNGAAARLAAAGDKIIIASYCLLDPKEVEQFKPLVIILNEKNAIIEHLSVGADTRVRPQRHDDKNE</sequence>
<evidence type="ECO:0000256" key="8">
    <source>
        <dbReference type="ARBA" id="ARBA00023317"/>
    </source>
</evidence>
<feature type="chain" id="PRO_5014002312" description="Aspartate 1-decarboxylase alpha chain" evidence="9 13">
    <location>
        <begin position="25"/>
        <end position="134"/>
    </location>
</feature>
<proteinExistence type="inferred from homology"/>
<dbReference type="Proteomes" id="UP000178943">
    <property type="component" value="Unassembled WGS sequence"/>
</dbReference>
<evidence type="ECO:0000256" key="10">
    <source>
        <dbReference type="PIRSR" id="PIRSR006246-1"/>
    </source>
</evidence>
<feature type="chain" id="PRO_5014002311" description="Aspartate 1-decarboxylase beta chain" evidence="9 13">
    <location>
        <begin position="1"/>
        <end position="24"/>
    </location>
</feature>
<dbReference type="PANTHER" id="PTHR21012:SF0">
    <property type="entry name" value="ASPARTATE 1-DECARBOXYLASE"/>
    <property type="match status" value="1"/>
</dbReference>
<comment type="caution">
    <text evidence="14">The sequence shown here is derived from an EMBL/GenBank/DDBJ whole genome shotgun (WGS) entry which is preliminary data.</text>
</comment>
<evidence type="ECO:0000256" key="13">
    <source>
        <dbReference type="PIRSR" id="PIRSR006246-5"/>
    </source>
</evidence>
<dbReference type="InterPro" id="IPR009010">
    <property type="entry name" value="Asp_de-COase-like_dom_sf"/>
</dbReference>
<dbReference type="InterPro" id="IPR003190">
    <property type="entry name" value="Asp_decarbox"/>
</dbReference>
<comment type="function">
    <text evidence="9">Catalyzes the pyruvoyl-dependent decarboxylation of aspartate to produce beta-alanine.</text>
</comment>
<keyword evidence="1 9" id="KW-0963">Cytoplasm</keyword>
<dbReference type="Pfam" id="PF02261">
    <property type="entry name" value="Asp_decarbox"/>
    <property type="match status" value="1"/>
</dbReference>
<comment type="subunit">
    <text evidence="9">Heterooctamer of four alpha and four beta subunits.</text>
</comment>
<dbReference type="CDD" id="cd06919">
    <property type="entry name" value="Asp_decarbox"/>
    <property type="match status" value="1"/>
</dbReference>
<dbReference type="HAMAP" id="MF_00446">
    <property type="entry name" value="PanD"/>
    <property type="match status" value="1"/>
</dbReference>
<feature type="active site" description="Proton donor" evidence="9 10">
    <location>
        <position position="58"/>
    </location>
</feature>
<feature type="binding site" evidence="9 11">
    <location>
        <begin position="71"/>
        <end position="73"/>
    </location>
    <ligand>
        <name>substrate</name>
    </ligand>
</feature>
<evidence type="ECO:0000256" key="9">
    <source>
        <dbReference type="HAMAP-Rule" id="MF_00446"/>
    </source>
</evidence>
<protein>
    <recommendedName>
        <fullName evidence="9">Aspartate 1-decarboxylase</fullName>
        <ecNumber evidence="9">4.1.1.11</ecNumber>
    </recommendedName>
    <alternativeName>
        <fullName evidence="9">Aspartate alpha-decarboxylase</fullName>
    </alternativeName>
    <component>
        <recommendedName>
            <fullName evidence="9">Aspartate 1-decarboxylase beta chain</fullName>
        </recommendedName>
    </component>
    <component>
        <recommendedName>
            <fullName evidence="9">Aspartate 1-decarboxylase alpha chain</fullName>
        </recommendedName>
    </component>
</protein>
<evidence type="ECO:0000256" key="4">
    <source>
        <dbReference type="ARBA" id="ARBA00022813"/>
    </source>
</evidence>
<evidence type="ECO:0000256" key="11">
    <source>
        <dbReference type="PIRSR" id="PIRSR006246-2"/>
    </source>
</evidence>
<comment type="subcellular location">
    <subcellularLocation>
        <location evidence="9">Cytoplasm</location>
    </subcellularLocation>
</comment>